<reference evidence="4" key="1">
    <citation type="journal article" date="2019" name="Int. J. Syst. Evol. Microbiol.">
        <title>The Global Catalogue of Microorganisms (GCM) 10K type strain sequencing project: providing services to taxonomists for standard genome sequencing and annotation.</title>
        <authorList>
            <consortium name="The Broad Institute Genomics Platform"/>
            <consortium name="The Broad Institute Genome Sequencing Center for Infectious Disease"/>
            <person name="Wu L."/>
            <person name="Ma J."/>
        </authorList>
    </citation>
    <scope>NUCLEOTIDE SEQUENCE [LARGE SCALE GENOMIC DNA]</scope>
    <source>
        <strain evidence="4">KCTC 62192</strain>
    </source>
</reference>
<protein>
    <submittedName>
        <fullName evidence="3">Glycosyltransferase family 9 protein</fullName>
    </submittedName>
</protein>
<proteinExistence type="predicted"/>
<keyword evidence="2" id="KW-0808">Transferase</keyword>
<dbReference type="PANTHER" id="PTHR30160:SF1">
    <property type="entry name" value="LIPOPOLYSACCHARIDE 1,2-N-ACETYLGLUCOSAMINETRANSFERASE-RELATED"/>
    <property type="match status" value="1"/>
</dbReference>
<comment type="caution">
    <text evidence="3">The sequence shown here is derived from an EMBL/GenBank/DDBJ whole genome shotgun (WGS) entry which is preliminary data.</text>
</comment>
<dbReference type="InterPro" id="IPR051199">
    <property type="entry name" value="LPS_LOS_Heptosyltrfase"/>
</dbReference>
<dbReference type="SUPFAM" id="SSF53756">
    <property type="entry name" value="UDP-Glycosyltransferase/glycogen phosphorylase"/>
    <property type="match status" value="1"/>
</dbReference>
<evidence type="ECO:0000256" key="2">
    <source>
        <dbReference type="ARBA" id="ARBA00022679"/>
    </source>
</evidence>
<dbReference type="Gene3D" id="3.40.50.2000">
    <property type="entry name" value="Glycogen Phosphorylase B"/>
    <property type="match status" value="2"/>
</dbReference>
<evidence type="ECO:0000313" key="4">
    <source>
        <dbReference type="Proteomes" id="UP001595443"/>
    </source>
</evidence>
<name>A0ABV7ANP5_9RHOB</name>
<dbReference type="InterPro" id="IPR002201">
    <property type="entry name" value="Glyco_trans_9"/>
</dbReference>
<keyword evidence="1" id="KW-0328">Glycosyltransferase</keyword>
<gene>
    <name evidence="3" type="ORF">ACFOES_19725</name>
</gene>
<dbReference type="EMBL" id="JBHRSK010000018">
    <property type="protein sequence ID" value="MFC2970332.1"/>
    <property type="molecule type" value="Genomic_DNA"/>
</dbReference>
<evidence type="ECO:0000313" key="3">
    <source>
        <dbReference type="EMBL" id="MFC2970332.1"/>
    </source>
</evidence>
<sequence length="367" mass="38229">MARSSDLTRTLDQSIGSVIARAAGLVRRSRPMPGDPHRIALIQPTAIGDTLIGSGCIAALHEKFPKARLIVCHGPSNGAAVKMLATPVEPVQIGFANPAKAVAALRALKADMIVDLTPWPYSTALCARLSAPWSAGFNPAGSARGKLFDLAVPHSARRHEIENLDALAKALGTGGETGMAIKRDPAQLPADWPLDRLVLCHVSAGGARAAAKAWPDDHWVRLANGLAAAGYTVGFTGVPNDEPAVQRVMERLDDPAAAVSLCGKVSLAGLAEMLAAVPLLVTVDTGVLHLSAAVQGCSIGLHGPTRAARWGSVSPRATGMDAPHPAGGYISYGFESHPQEMEIMATLTPEAVLERALALLADPKERA</sequence>
<dbReference type="CDD" id="cd03789">
    <property type="entry name" value="GT9_LPS_heptosyltransferase"/>
    <property type="match status" value="1"/>
</dbReference>
<dbReference type="PANTHER" id="PTHR30160">
    <property type="entry name" value="TETRAACYLDISACCHARIDE 4'-KINASE-RELATED"/>
    <property type="match status" value="1"/>
</dbReference>
<evidence type="ECO:0000256" key="1">
    <source>
        <dbReference type="ARBA" id="ARBA00022676"/>
    </source>
</evidence>
<dbReference type="RefSeq" id="WP_377835189.1">
    <property type="nucleotide sequence ID" value="NZ_JBHRSK010000018.1"/>
</dbReference>
<dbReference type="Proteomes" id="UP001595443">
    <property type="component" value="Unassembled WGS sequence"/>
</dbReference>
<dbReference type="Pfam" id="PF01075">
    <property type="entry name" value="Glyco_transf_9"/>
    <property type="match status" value="1"/>
</dbReference>
<accession>A0ABV7ANP5</accession>
<organism evidence="3 4">
    <name type="scientific">Acidimangrovimonas pyrenivorans</name>
    <dbReference type="NCBI Taxonomy" id="2030798"/>
    <lineage>
        <taxon>Bacteria</taxon>
        <taxon>Pseudomonadati</taxon>
        <taxon>Pseudomonadota</taxon>
        <taxon>Alphaproteobacteria</taxon>
        <taxon>Rhodobacterales</taxon>
        <taxon>Paracoccaceae</taxon>
        <taxon>Acidimangrovimonas</taxon>
    </lineage>
</organism>
<keyword evidence="4" id="KW-1185">Reference proteome</keyword>